<evidence type="ECO:0000256" key="1">
    <source>
        <dbReference type="SAM" id="MobiDB-lite"/>
    </source>
</evidence>
<accession>A0A8K0XQU7</accession>
<feature type="region of interest" description="Disordered" evidence="1">
    <location>
        <begin position="1"/>
        <end position="43"/>
    </location>
</feature>
<dbReference type="AlphaFoldDB" id="A0A8K0XQU7"/>
<reference evidence="2" key="1">
    <citation type="journal article" date="2021" name="New Phytol.">
        <title>Evolutionary innovations through gain and loss of genes in the ectomycorrhizal Boletales.</title>
        <authorList>
            <person name="Wu G."/>
            <person name="Miyauchi S."/>
            <person name="Morin E."/>
            <person name="Kuo A."/>
            <person name="Drula E."/>
            <person name="Varga T."/>
            <person name="Kohler A."/>
            <person name="Feng B."/>
            <person name="Cao Y."/>
            <person name="Lipzen A."/>
            <person name="Daum C."/>
            <person name="Hundley H."/>
            <person name="Pangilinan J."/>
            <person name="Johnson J."/>
            <person name="Barry K."/>
            <person name="LaButti K."/>
            <person name="Ng V."/>
            <person name="Ahrendt S."/>
            <person name="Min B."/>
            <person name="Choi I.G."/>
            <person name="Park H."/>
            <person name="Plett J.M."/>
            <person name="Magnuson J."/>
            <person name="Spatafora J.W."/>
            <person name="Nagy L.G."/>
            <person name="Henrissat B."/>
            <person name="Grigoriev I.V."/>
            <person name="Yang Z.L."/>
            <person name="Xu J."/>
            <person name="Martin F.M."/>
        </authorList>
    </citation>
    <scope>NUCLEOTIDE SEQUENCE</scope>
    <source>
        <strain evidence="2">KKN 215</strain>
    </source>
</reference>
<protein>
    <submittedName>
        <fullName evidence="2">Uncharacterized protein</fullName>
    </submittedName>
</protein>
<feature type="compositionally biased region" description="Low complexity" evidence="1">
    <location>
        <begin position="379"/>
        <end position="389"/>
    </location>
</feature>
<feature type="compositionally biased region" description="Polar residues" evidence="1">
    <location>
        <begin position="348"/>
        <end position="358"/>
    </location>
</feature>
<feature type="compositionally biased region" description="Acidic residues" evidence="1">
    <location>
        <begin position="420"/>
        <end position="430"/>
    </location>
</feature>
<dbReference type="Proteomes" id="UP000813824">
    <property type="component" value="Unassembled WGS sequence"/>
</dbReference>
<dbReference type="OrthoDB" id="3270840at2759"/>
<comment type="caution">
    <text evidence="2">The sequence shown here is derived from an EMBL/GenBank/DDBJ whole genome shotgun (WGS) entry which is preliminary data.</text>
</comment>
<keyword evidence="3" id="KW-1185">Reference proteome</keyword>
<evidence type="ECO:0000313" key="2">
    <source>
        <dbReference type="EMBL" id="KAH8101848.1"/>
    </source>
</evidence>
<gene>
    <name evidence="2" type="ORF">BXZ70DRAFT_906413</name>
</gene>
<feature type="compositionally biased region" description="Basic and acidic residues" evidence="1">
    <location>
        <begin position="431"/>
        <end position="441"/>
    </location>
</feature>
<feature type="region of interest" description="Disordered" evidence="1">
    <location>
        <begin position="59"/>
        <end position="91"/>
    </location>
</feature>
<proteinExistence type="predicted"/>
<feature type="compositionally biased region" description="Pro residues" evidence="1">
    <location>
        <begin position="364"/>
        <end position="375"/>
    </location>
</feature>
<feature type="compositionally biased region" description="Polar residues" evidence="1">
    <location>
        <begin position="1"/>
        <end position="22"/>
    </location>
</feature>
<organism evidence="2 3">
    <name type="scientific">Cristinia sonorae</name>
    <dbReference type="NCBI Taxonomy" id="1940300"/>
    <lineage>
        <taxon>Eukaryota</taxon>
        <taxon>Fungi</taxon>
        <taxon>Dikarya</taxon>
        <taxon>Basidiomycota</taxon>
        <taxon>Agaricomycotina</taxon>
        <taxon>Agaricomycetes</taxon>
        <taxon>Agaricomycetidae</taxon>
        <taxon>Agaricales</taxon>
        <taxon>Pleurotineae</taxon>
        <taxon>Stephanosporaceae</taxon>
        <taxon>Cristinia</taxon>
    </lineage>
</organism>
<sequence length="441" mass="47951">MPQIYRTHTSPSFPFVDSNASRPHSIRRSSGIPQQPAPAITNADDNIVLSDLIRTGETSRLRRRGAMRLDHAPRPLSPPRPTTRPDDDDDSYAAQEWREWQAEAAATTYGGAGPLGPGGGTQLEDLRFNPDHGINEQPFMLFCGGAVRFDAQQPQRPFKPSILPTYPPPPLPNSTSQPTTNGCGALIHLRAFPQKPKPVWVGKDEATDVVVSLEAQYFESAVVAKMMKSACGCVREGVGCSVCGNPLGTRYMPCQAAFEGIFSTRPSRSPRPLHPSSPRYWNCRPALGRSHTWSPHRSDKRTSGHVYTFFSDHVHSTPIRGDTILADSPVSSWNTPPPLPPSFLALTPQPSATNTRPFTASPRPLSPRPLVPPPIQFYTDPSSSTDSSPEPMTRTLQDALQAEQGPHHGEELVLDADGVVVEDNDDGDGAELDKGEAVAGR</sequence>
<name>A0A8K0XQU7_9AGAR</name>
<feature type="region of interest" description="Disordered" evidence="1">
    <location>
        <begin position="331"/>
        <end position="441"/>
    </location>
</feature>
<evidence type="ECO:0000313" key="3">
    <source>
        <dbReference type="Proteomes" id="UP000813824"/>
    </source>
</evidence>
<dbReference type="EMBL" id="JAEVFJ010000011">
    <property type="protein sequence ID" value="KAH8101848.1"/>
    <property type="molecule type" value="Genomic_DNA"/>
</dbReference>